<reference evidence="1" key="1">
    <citation type="submission" date="2022-06" db="EMBL/GenBank/DDBJ databases">
        <title>Sphingomonas sp. nov. isolated from rhizosphere soil of tomato.</title>
        <authorList>
            <person name="Dong H."/>
            <person name="Gao R."/>
        </authorList>
    </citation>
    <scope>NUCLEOTIDE SEQUENCE</scope>
    <source>
        <strain evidence="1">MMSM24</strain>
    </source>
</reference>
<accession>A0AA41ZC69</accession>
<proteinExistence type="predicted"/>
<dbReference type="AlphaFoldDB" id="A0AA41ZC69"/>
<evidence type="ECO:0000313" key="1">
    <source>
        <dbReference type="EMBL" id="MCW6536652.1"/>
    </source>
</evidence>
<dbReference type="Proteomes" id="UP001165565">
    <property type="component" value="Unassembled WGS sequence"/>
</dbReference>
<dbReference type="Pfam" id="PF09550">
    <property type="entry name" value="Phage_TAC_6"/>
    <property type="match status" value="1"/>
</dbReference>
<dbReference type="EMBL" id="JANFAV010000014">
    <property type="protein sequence ID" value="MCW6536652.1"/>
    <property type="molecule type" value="Genomic_DNA"/>
</dbReference>
<keyword evidence="2" id="KW-1185">Reference proteome</keyword>
<gene>
    <name evidence="1" type="ORF">NEE01_17885</name>
</gene>
<sequence length="49" mass="5258">MFGWAPDAFWRATPAELAGLVRACLGDEGDAVPPDAATIARLRERFPDG</sequence>
<dbReference type="InterPro" id="IPR019056">
    <property type="entry name" value="Phage_TAC_6"/>
</dbReference>
<name>A0AA41ZC69_9SPHN</name>
<comment type="caution">
    <text evidence="1">The sequence shown here is derived from an EMBL/GenBank/DDBJ whole genome shotgun (WGS) entry which is preliminary data.</text>
</comment>
<dbReference type="RefSeq" id="WP_265270255.1">
    <property type="nucleotide sequence ID" value="NZ_JANFAV010000014.1"/>
</dbReference>
<organism evidence="1 2">
    <name type="scientific">Sphingomonas lycopersici</name>
    <dbReference type="NCBI Taxonomy" id="2951807"/>
    <lineage>
        <taxon>Bacteria</taxon>
        <taxon>Pseudomonadati</taxon>
        <taxon>Pseudomonadota</taxon>
        <taxon>Alphaproteobacteria</taxon>
        <taxon>Sphingomonadales</taxon>
        <taxon>Sphingomonadaceae</taxon>
        <taxon>Sphingomonas</taxon>
    </lineage>
</organism>
<evidence type="ECO:0000313" key="2">
    <source>
        <dbReference type="Proteomes" id="UP001165565"/>
    </source>
</evidence>
<protein>
    <submittedName>
        <fullName evidence="1">Phage tail assembly chaperone</fullName>
    </submittedName>
</protein>